<feature type="binding site" evidence="1">
    <location>
        <position position="785"/>
    </location>
    <ligand>
        <name>Zn(2+)</name>
        <dbReference type="ChEBI" id="CHEBI:29105"/>
    </ligand>
</feature>
<dbReference type="Pfam" id="PF13575">
    <property type="entry name" value="DUF4135"/>
    <property type="match status" value="1"/>
</dbReference>
<dbReference type="PIRSF" id="PIRSF037228">
    <property type="entry name" value="Lant_mod_RumM"/>
    <property type="match status" value="1"/>
</dbReference>
<sequence length="926" mass="106126">MVGSEILYNQFNTFQKVVLERYFPELLLEDGDIIDEIGKKILDYYRPTLIYLINEKRIEGSLVGSTPEIRYDFFNNVLCRKGIILDEIEQRFPEINHRVVLSIQKYLSLVEFVKNTFISDFSELVAKKYINSTCVTPNISDIKLNVTGDIHNGDGVCIVSYRGQKVVLKKKSAKPNILLARLDSRVSAYLDKEIHFIPSFLNKGNYFWEKFVISKPINSKNEAEEFYRRIGYLLGYSYILNISDLHFENLISSNLTPILVDVETIFSISPFDTLVGNKATFHIIEKSRDSVLSTGLLPIADSDDVFGGDTSGVLGGTFFGEVKVVVNHNRDDIRIEKKKYQIKNQEHLPYFLNSGGEKHYLNAVEYIEFIKEGFRELGNFFVKEKQYLKNLYLNHSDIQTRILFRNTKDYSLIRQLLISPVYCDKSKVLFEKMSNKLNEYDCDMLIQSEKNQLLNMDIPYFSTSINSCDITDGERKIWKLKISALNTALKKLERLSDELIEEQIDLIEFSLKTTQALYSTELQEEYRKYDCTSVDDGILNEGINALVDIILDDEKYSLEDDSTNWLTLKVNDHDAFELVPMDNSVYEGIAGMAIALSEAYDLVDPSRQERIMDCLKRILSTLLNLYTKIENPTYFVGKLGVFSAISRISLITGQRLPDDIFKIRDQYCLNLNTSQADFLSSFPNEIVAFRNTDTNIENLAQSLVKLKELGVNNNDYICWNRLEANNVSLAHGNLGVEVALLFLAYKSNRSEALDLFNKARTFENQQKLGEGWIDKRNGETSANWCHGSTGVLVARLAQLQLNDKYNILSDSEVEELRRDVEHAVKQIIEIGFDMTNFSLCHGTSGNLLALSYYLNYMENCQSKKLKGIVDREYKKLHSFGLEKGWMCSFNTKYNVYGLMTGIPGILFSTAKYLKEDKSLDILIPSV</sequence>
<reference evidence="4" key="3">
    <citation type="submission" date="2022-07" db="EMBL/GenBank/DDBJ databases">
        <title>Whole Genome Sequencing of Streptococcus suis.</title>
        <authorList>
            <person name="Dai X."/>
            <person name="Huang J."/>
            <person name="Wang L."/>
        </authorList>
    </citation>
    <scope>NUCLEOTIDE SEQUENCE</scope>
    <source>
        <strain evidence="4">HDJ11</strain>
    </source>
</reference>
<dbReference type="RefSeq" id="WP_024394871.1">
    <property type="nucleotide sequence ID" value="NZ_BCDV01000018.1"/>
</dbReference>
<dbReference type="GO" id="GO:0031179">
    <property type="term" value="P:peptide modification"/>
    <property type="evidence" value="ECO:0007669"/>
    <property type="project" value="InterPro"/>
</dbReference>
<dbReference type="InterPro" id="IPR017146">
    <property type="entry name" value="Lanti_2_LanM"/>
</dbReference>
<keyword evidence="1" id="KW-0479">Metal-binding</keyword>
<dbReference type="Proteomes" id="UP001152877">
    <property type="component" value="Unassembled WGS sequence"/>
</dbReference>
<dbReference type="EMBL" id="KU867868">
    <property type="protein sequence ID" value="AOT85891.1"/>
    <property type="molecule type" value="Genomic_DNA"/>
</dbReference>
<feature type="binding site" evidence="1">
    <location>
        <position position="840"/>
    </location>
    <ligand>
        <name>Zn(2+)</name>
        <dbReference type="ChEBI" id="CHEBI:29105"/>
    </ligand>
</feature>
<dbReference type="GO" id="GO:0046872">
    <property type="term" value="F:metal ion binding"/>
    <property type="evidence" value="ECO:0007669"/>
    <property type="project" value="UniProtKB-KW"/>
</dbReference>
<keyword evidence="1" id="KW-0862">Zinc</keyword>
<dbReference type="EMBL" id="JANFMI010000026">
    <property type="protein sequence ID" value="MDG4516777.1"/>
    <property type="molecule type" value="Genomic_DNA"/>
</dbReference>
<feature type="binding site" evidence="1">
    <location>
        <position position="841"/>
    </location>
    <ligand>
        <name>Zn(2+)</name>
        <dbReference type="ChEBI" id="CHEBI:29105"/>
    </ligand>
</feature>
<feature type="domain" description="Lantibiotic biosynthesis protein dehydration" evidence="2">
    <location>
        <begin position="92"/>
        <end position="463"/>
    </location>
</feature>
<dbReference type="AlphaFoldDB" id="A0A1D8H049"/>
<dbReference type="InterPro" id="IPR007822">
    <property type="entry name" value="LANC-like"/>
</dbReference>
<dbReference type="NCBIfam" id="TIGR03897">
    <property type="entry name" value="lanti_2_LanM"/>
    <property type="match status" value="1"/>
</dbReference>
<evidence type="ECO:0000256" key="1">
    <source>
        <dbReference type="PIRSR" id="PIRSR607822-1"/>
    </source>
</evidence>
<protein>
    <submittedName>
        <fullName evidence="3 4">Synthetase</fullName>
    </submittedName>
</protein>
<evidence type="ECO:0000259" key="2">
    <source>
        <dbReference type="Pfam" id="PF13575"/>
    </source>
</evidence>
<evidence type="ECO:0000313" key="3">
    <source>
        <dbReference type="EMBL" id="AOT85891.1"/>
    </source>
</evidence>
<organism evidence="3">
    <name type="scientific">Streptococcus suis</name>
    <dbReference type="NCBI Taxonomy" id="1307"/>
    <lineage>
        <taxon>Bacteria</taxon>
        <taxon>Bacillati</taxon>
        <taxon>Bacillota</taxon>
        <taxon>Bacilli</taxon>
        <taxon>Lactobacillales</taxon>
        <taxon>Streptococcaceae</taxon>
        <taxon>Streptococcus</taxon>
    </lineage>
</organism>
<dbReference type="PRINTS" id="PR01950">
    <property type="entry name" value="LANCSUPER"/>
</dbReference>
<proteinExistence type="predicted"/>
<dbReference type="CDD" id="cd04792">
    <property type="entry name" value="LanM-like"/>
    <property type="match status" value="1"/>
</dbReference>
<accession>A0A1D8H049</accession>
<dbReference type="SUPFAM" id="SSF158745">
    <property type="entry name" value="LanC-like"/>
    <property type="match status" value="1"/>
</dbReference>
<dbReference type="SMART" id="SM01260">
    <property type="entry name" value="LANC_like"/>
    <property type="match status" value="1"/>
</dbReference>
<evidence type="ECO:0000313" key="4">
    <source>
        <dbReference type="EMBL" id="MDG4516777.1"/>
    </source>
</evidence>
<dbReference type="PATRIC" id="fig|1307.469.peg.1924"/>
<dbReference type="Gene3D" id="1.50.10.20">
    <property type="match status" value="1"/>
</dbReference>
<reference evidence="3" key="2">
    <citation type="submission" date="2016-03" db="EMBL/GenBank/DDBJ databases">
        <authorList>
            <person name="Ploux O."/>
        </authorList>
    </citation>
    <scope>NUCLEOTIDE SEQUENCE</scope>
    <source>
        <strain evidence="3">65</strain>
    </source>
</reference>
<dbReference type="InterPro" id="IPR025410">
    <property type="entry name" value="Lant_dehyd"/>
</dbReference>
<dbReference type="Pfam" id="PF05147">
    <property type="entry name" value="LANC_like"/>
    <property type="match status" value="1"/>
</dbReference>
<gene>
    <name evidence="3" type="primary">sssM</name>
    <name evidence="4" type="ORF">NOL11_07355</name>
</gene>
<reference evidence="3" key="1">
    <citation type="journal article" date="2015" name="PLoS ONE">
        <title>Purification and Characterization of Suicin 65, a Novel Class I Type B Lantibiotic Produced by Streptococcus suis.</title>
        <authorList>
            <person name="Vaillancourt K."/>
            <person name="LeBel G."/>
            <person name="Frenette M."/>
            <person name="Fittipaldi N."/>
            <person name="Gottschalk M."/>
            <person name="Grenier D."/>
        </authorList>
    </citation>
    <scope>NUCLEOTIDE SEQUENCE</scope>
    <source>
        <strain evidence="3">65</strain>
    </source>
</reference>
<name>A0A1D8H049_STRSU</name>